<dbReference type="EMBL" id="ML977506">
    <property type="protein sequence ID" value="KAF2129596.1"/>
    <property type="molecule type" value="Genomic_DNA"/>
</dbReference>
<dbReference type="AlphaFoldDB" id="A0A6A6ADG6"/>
<feature type="compositionally biased region" description="Basic and acidic residues" evidence="1">
    <location>
        <begin position="381"/>
        <end position="395"/>
    </location>
</feature>
<dbReference type="RefSeq" id="XP_033523985.1">
    <property type="nucleotide sequence ID" value="XM_033671515.1"/>
</dbReference>
<feature type="region of interest" description="Disordered" evidence="1">
    <location>
        <begin position="149"/>
        <end position="173"/>
    </location>
</feature>
<gene>
    <name evidence="2" type="ORF">P153DRAFT_396853</name>
</gene>
<reference evidence="2" key="1">
    <citation type="journal article" date="2020" name="Stud. Mycol.">
        <title>101 Dothideomycetes genomes: a test case for predicting lifestyles and emergence of pathogens.</title>
        <authorList>
            <person name="Haridas S."/>
            <person name="Albert R."/>
            <person name="Binder M."/>
            <person name="Bloem J."/>
            <person name="Labutti K."/>
            <person name="Salamov A."/>
            <person name="Andreopoulos B."/>
            <person name="Baker S."/>
            <person name="Barry K."/>
            <person name="Bills G."/>
            <person name="Bluhm B."/>
            <person name="Cannon C."/>
            <person name="Castanera R."/>
            <person name="Culley D."/>
            <person name="Daum C."/>
            <person name="Ezra D."/>
            <person name="Gonzalez J."/>
            <person name="Henrissat B."/>
            <person name="Kuo A."/>
            <person name="Liang C."/>
            <person name="Lipzen A."/>
            <person name="Lutzoni F."/>
            <person name="Magnuson J."/>
            <person name="Mondo S."/>
            <person name="Nolan M."/>
            <person name="Ohm R."/>
            <person name="Pangilinan J."/>
            <person name="Park H.-J."/>
            <person name="Ramirez L."/>
            <person name="Alfaro M."/>
            <person name="Sun H."/>
            <person name="Tritt A."/>
            <person name="Yoshinaga Y."/>
            <person name="Zwiers L.-H."/>
            <person name="Turgeon B."/>
            <person name="Goodwin S."/>
            <person name="Spatafora J."/>
            <person name="Crous P."/>
            <person name="Grigoriev I."/>
        </authorList>
    </citation>
    <scope>NUCLEOTIDE SEQUENCE</scope>
    <source>
        <strain evidence="2">CBS 119687</strain>
    </source>
</reference>
<evidence type="ECO:0000313" key="3">
    <source>
        <dbReference type="Proteomes" id="UP000799771"/>
    </source>
</evidence>
<dbReference type="Proteomes" id="UP000799771">
    <property type="component" value="Unassembled WGS sequence"/>
</dbReference>
<keyword evidence="3" id="KW-1185">Reference proteome</keyword>
<proteinExistence type="predicted"/>
<name>A0A6A6ADG6_9PLEO</name>
<dbReference type="OrthoDB" id="3794585at2759"/>
<dbReference type="GeneID" id="54411947"/>
<evidence type="ECO:0000313" key="2">
    <source>
        <dbReference type="EMBL" id="KAF2129596.1"/>
    </source>
</evidence>
<protein>
    <submittedName>
        <fullName evidence="2">Uncharacterized protein</fullName>
    </submittedName>
</protein>
<feature type="region of interest" description="Disordered" evidence="1">
    <location>
        <begin position="232"/>
        <end position="267"/>
    </location>
</feature>
<evidence type="ECO:0000256" key="1">
    <source>
        <dbReference type="SAM" id="MobiDB-lite"/>
    </source>
</evidence>
<accession>A0A6A6ADG6</accession>
<feature type="region of interest" description="Disordered" evidence="1">
    <location>
        <begin position="66"/>
        <end position="109"/>
    </location>
</feature>
<feature type="compositionally biased region" description="Polar residues" evidence="1">
    <location>
        <begin position="71"/>
        <end position="82"/>
    </location>
</feature>
<feature type="compositionally biased region" description="Polar residues" evidence="1">
    <location>
        <begin position="232"/>
        <end position="242"/>
    </location>
</feature>
<sequence length="517" mass="56564">MAHDANFCGDRLRLAAFLRIMEYGIPPRPTRFRRRVQAVEKPMRGSDPSPTNQEYSFVNTSAAIPIHGVSRPSTPEATTSGVDASRTHHSSPSNPLATDADSTYDIPPSHTSIEPYVGLIKDGIHEPTGLQQQHANGLLVKQSLQNAGIMSSSNSHKTPSKPRPSSSTRKRRLPVNCLALMRTSTSDGLPEPSNIDSHLSIPITKIDPIEDSHNFSGRTAVPMERHRAMASSSQIKASTSRAPWTPRASSIYPAKSSNSPTRGYKRPTTHSNLELQIQSAFAVASDGFVGEELTITRTQKRTKRSGKNILQETQLGFASGGLVLGNGRLPSPRHECISPSLPDSGLRSSSGLHTPFQVGSSQRSAIPIQLILTRNHNVTDSRPVESGCFRKRETAVHTQLSSITAPLRRDSESSRSEAMDEDDHINDNGDPNIDGSVSGESQNSDGFINDEECDGTDSTSPSRFKHLSRKPTYVDDSSYYQQAMHDLDMNMTHLVDRVRSRYPDFAEGTVSREYTAA</sequence>
<organism evidence="2 3">
    <name type="scientific">Dothidotthia symphoricarpi CBS 119687</name>
    <dbReference type="NCBI Taxonomy" id="1392245"/>
    <lineage>
        <taxon>Eukaryota</taxon>
        <taxon>Fungi</taxon>
        <taxon>Dikarya</taxon>
        <taxon>Ascomycota</taxon>
        <taxon>Pezizomycotina</taxon>
        <taxon>Dothideomycetes</taxon>
        <taxon>Pleosporomycetidae</taxon>
        <taxon>Pleosporales</taxon>
        <taxon>Dothidotthiaceae</taxon>
        <taxon>Dothidotthia</taxon>
    </lineage>
</organism>
<feature type="region of interest" description="Disordered" evidence="1">
    <location>
        <begin position="381"/>
        <end position="466"/>
    </location>
</feature>
<feature type="compositionally biased region" description="Basic and acidic residues" evidence="1">
    <location>
        <begin position="407"/>
        <end position="418"/>
    </location>
</feature>